<keyword evidence="3 12" id="KW-1003">Cell membrane</keyword>
<feature type="binding site" evidence="12">
    <location>
        <position position="225"/>
    </location>
    <ligand>
        <name>Zn(2+)</name>
        <dbReference type="ChEBI" id="CHEBI:29105"/>
        <note>catalytic</note>
    </ligand>
</feature>
<feature type="binding site" evidence="12">
    <location>
        <position position="143"/>
    </location>
    <ligand>
        <name>Zn(2+)</name>
        <dbReference type="ChEBI" id="CHEBI:29105"/>
        <note>catalytic</note>
    </ligand>
</feature>
<name>A0A220VBW1_9GAMM</name>
<keyword evidence="10 12" id="KW-0482">Metalloprotease</keyword>
<evidence type="ECO:0000256" key="8">
    <source>
        <dbReference type="ARBA" id="ARBA00022833"/>
    </source>
</evidence>
<evidence type="ECO:0000259" key="13">
    <source>
        <dbReference type="Pfam" id="PF01435"/>
    </source>
</evidence>
<comment type="subcellular location">
    <subcellularLocation>
        <location evidence="1 12">Cell membrane</location>
        <topology evidence="1 12">Multi-pass membrane protein</topology>
    </subcellularLocation>
</comment>
<evidence type="ECO:0000313" key="14">
    <source>
        <dbReference type="EMBL" id="ASK77652.1"/>
    </source>
</evidence>
<feature type="binding site" evidence="12">
    <location>
        <position position="147"/>
    </location>
    <ligand>
        <name>Zn(2+)</name>
        <dbReference type="ChEBI" id="CHEBI:29105"/>
        <note>catalytic</note>
    </ligand>
</feature>
<evidence type="ECO:0000256" key="1">
    <source>
        <dbReference type="ARBA" id="ARBA00004651"/>
    </source>
</evidence>
<evidence type="ECO:0000256" key="10">
    <source>
        <dbReference type="ARBA" id="ARBA00023049"/>
    </source>
</evidence>
<dbReference type="KEGG" id="pmai:CF386_00385"/>
<evidence type="ECO:0000256" key="2">
    <source>
        <dbReference type="ARBA" id="ARBA00009779"/>
    </source>
</evidence>
<dbReference type="AlphaFoldDB" id="A0A220VBW1"/>
<dbReference type="InterPro" id="IPR022919">
    <property type="entry name" value="Pept_M48_protease_HtpX"/>
</dbReference>
<dbReference type="PANTHER" id="PTHR43221:SF1">
    <property type="entry name" value="PROTEASE HTPX"/>
    <property type="match status" value="1"/>
</dbReference>
<keyword evidence="9 12" id="KW-1133">Transmembrane helix</keyword>
<evidence type="ECO:0000256" key="4">
    <source>
        <dbReference type="ARBA" id="ARBA00022670"/>
    </source>
</evidence>
<dbReference type="GO" id="GO:0006508">
    <property type="term" value="P:proteolysis"/>
    <property type="evidence" value="ECO:0007669"/>
    <property type="project" value="UniProtKB-KW"/>
</dbReference>
<protein>
    <recommendedName>
        <fullName evidence="12">Protease HtpX</fullName>
        <ecNumber evidence="12">3.4.24.-</ecNumber>
    </recommendedName>
    <alternativeName>
        <fullName evidence="12">Heat shock protein HtpX</fullName>
    </alternativeName>
</protein>
<feature type="active site" evidence="12">
    <location>
        <position position="144"/>
    </location>
</feature>
<evidence type="ECO:0000256" key="5">
    <source>
        <dbReference type="ARBA" id="ARBA00022692"/>
    </source>
</evidence>
<gene>
    <name evidence="12" type="primary">htpX</name>
    <name evidence="14" type="ORF">CF386_00385</name>
</gene>
<feature type="transmembrane region" description="Helical" evidence="12">
    <location>
        <begin position="5"/>
        <end position="26"/>
    </location>
</feature>
<dbReference type="Proteomes" id="UP000242175">
    <property type="component" value="Chromosome large"/>
</dbReference>
<dbReference type="GO" id="GO:0004222">
    <property type="term" value="F:metalloendopeptidase activity"/>
    <property type="evidence" value="ECO:0007669"/>
    <property type="project" value="UniProtKB-UniRule"/>
</dbReference>
<evidence type="ECO:0000256" key="12">
    <source>
        <dbReference type="HAMAP-Rule" id="MF_00188"/>
    </source>
</evidence>
<organism evidence="14 15">
    <name type="scientific">Paraphotobacterium marinum</name>
    <dbReference type="NCBI Taxonomy" id="1755811"/>
    <lineage>
        <taxon>Bacteria</taxon>
        <taxon>Pseudomonadati</taxon>
        <taxon>Pseudomonadota</taxon>
        <taxon>Gammaproteobacteria</taxon>
        <taxon>Vibrionales</taxon>
        <taxon>Vibrionaceae</taxon>
        <taxon>Paraphotobacterium</taxon>
    </lineage>
</organism>
<keyword evidence="4 12" id="KW-0645">Protease</keyword>
<keyword evidence="8 12" id="KW-0862">Zinc</keyword>
<dbReference type="GO" id="GO:0005886">
    <property type="term" value="C:plasma membrane"/>
    <property type="evidence" value="ECO:0007669"/>
    <property type="project" value="UniProtKB-SubCell"/>
</dbReference>
<evidence type="ECO:0000256" key="9">
    <source>
        <dbReference type="ARBA" id="ARBA00022989"/>
    </source>
</evidence>
<evidence type="ECO:0000313" key="15">
    <source>
        <dbReference type="Proteomes" id="UP000242175"/>
    </source>
</evidence>
<dbReference type="EC" id="3.4.24.-" evidence="12"/>
<dbReference type="PANTHER" id="PTHR43221">
    <property type="entry name" value="PROTEASE HTPX"/>
    <property type="match status" value="1"/>
</dbReference>
<evidence type="ECO:0000256" key="7">
    <source>
        <dbReference type="ARBA" id="ARBA00022801"/>
    </source>
</evidence>
<evidence type="ECO:0000256" key="3">
    <source>
        <dbReference type="ARBA" id="ARBA00022475"/>
    </source>
</evidence>
<proteinExistence type="inferred from homology"/>
<evidence type="ECO:0000256" key="11">
    <source>
        <dbReference type="ARBA" id="ARBA00023136"/>
    </source>
</evidence>
<comment type="similarity">
    <text evidence="2 12">Belongs to the peptidase M48B family.</text>
</comment>
<dbReference type="InterPro" id="IPR001915">
    <property type="entry name" value="Peptidase_M48"/>
</dbReference>
<dbReference type="EMBL" id="CP022355">
    <property type="protein sequence ID" value="ASK77652.1"/>
    <property type="molecule type" value="Genomic_DNA"/>
</dbReference>
<keyword evidence="6 12" id="KW-0479">Metal-binding</keyword>
<dbReference type="GO" id="GO:0008270">
    <property type="term" value="F:zinc ion binding"/>
    <property type="evidence" value="ECO:0007669"/>
    <property type="project" value="UniProtKB-UniRule"/>
</dbReference>
<feature type="transmembrane region" description="Helical" evidence="12">
    <location>
        <begin position="158"/>
        <end position="178"/>
    </location>
</feature>
<dbReference type="HAMAP" id="MF_00188">
    <property type="entry name" value="Pept_M48_protease_HtpX"/>
    <property type="match status" value="1"/>
</dbReference>
<dbReference type="NCBIfam" id="NF003965">
    <property type="entry name" value="PRK05457.1"/>
    <property type="match status" value="1"/>
</dbReference>
<keyword evidence="15" id="KW-1185">Reference proteome</keyword>
<dbReference type="RefSeq" id="WP_089072562.1">
    <property type="nucleotide sequence ID" value="NZ_CBCSAM010000001.1"/>
</dbReference>
<feature type="domain" description="Peptidase M48" evidence="13">
    <location>
        <begin position="78"/>
        <end position="290"/>
    </location>
</feature>
<keyword evidence="11 12" id="KW-0472">Membrane</keyword>
<dbReference type="InterPro" id="IPR050083">
    <property type="entry name" value="HtpX_protease"/>
</dbReference>
<accession>A0A220VBW1</accession>
<evidence type="ECO:0000256" key="6">
    <source>
        <dbReference type="ARBA" id="ARBA00022723"/>
    </source>
</evidence>
<dbReference type="Pfam" id="PF01435">
    <property type="entry name" value="Peptidase_M48"/>
    <property type="match status" value="1"/>
</dbReference>
<keyword evidence="5 12" id="KW-0812">Transmembrane</keyword>
<sequence>MKRVFLFLLTNAAIVIVLSIVLNIIYSTTNIQQGSLNGLLVLAAIFGFGGSFISLLLSKWMAKRSVGGKVIDSPSNETESWVFNTVKNLSAKSNIKMPEVLIYPSDDMNAFATGAKKNDSLVAVSTGLLTRMTRNEAEAVLAHEIAHVKNGDMVTMTLLQGVINTFVIFLSRIVASLVSNIGNNNSNNSSSGSNPFAYFATVFIFELIFGFLATPLVMWFSRHREYHADAGSAELVGKENMISALEALKTSHETELEGELTAFGIIGKKSLSELFMSHPPLDKRIEALRNGTYTNHQSKLIS</sequence>
<feature type="transmembrane region" description="Helical" evidence="12">
    <location>
        <begin position="38"/>
        <end position="57"/>
    </location>
</feature>
<dbReference type="Gene3D" id="3.30.2010.10">
    <property type="entry name" value="Metalloproteases ('zincins'), catalytic domain"/>
    <property type="match status" value="1"/>
</dbReference>
<dbReference type="CDD" id="cd07335">
    <property type="entry name" value="M48B_HtpX_like"/>
    <property type="match status" value="1"/>
</dbReference>
<keyword evidence="7 12" id="KW-0378">Hydrolase</keyword>
<feature type="transmembrane region" description="Helical" evidence="12">
    <location>
        <begin position="198"/>
        <end position="220"/>
    </location>
</feature>
<comment type="cofactor">
    <cofactor evidence="12">
        <name>Zn(2+)</name>
        <dbReference type="ChEBI" id="CHEBI:29105"/>
    </cofactor>
    <text evidence="12">Binds 1 zinc ion per subunit.</text>
</comment>
<reference evidence="14 15" key="1">
    <citation type="journal article" date="2016" name="Int. J. Syst. Evol. Microbiol.">
        <title>Paraphotobacterium marinum gen. nov., sp. nov., a member of the family Vibrionaceae, isolated from surface seawater.</title>
        <authorList>
            <person name="Huang Z."/>
            <person name="Dong C."/>
            <person name="Shao Z."/>
        </authorList>
    </citation>
    <scope>NUCLEOTIDE SEQUENCE [LARGE SCALE GENOMIC DNA]</scope>
    <source>
        <strain evidence="14 15">NSCS20N07D</strain>
    </source>
</reference>
<keyword evidence="12" id="KW-0346">Stress response</keyword>
<dbReference type="OrthoDB" id="15218at2"/>